<feature type="active site" evidence="10">
    <location>
        <position position="282"/>
    </location>
</feature>
<protein>
    <recommendedName>
        <fullName evidence="10">Imidazole glycerol phosphate synthase subunit HisH</fullName>
        <ecNumber evidence="10">4.3.2.10</ecNumber>
    </recommendedName>
    <alternativeName>
        <fullName evidence="10">IGP synthase glutaminase subunit</fullName>
        <ecNumber evidence="10">3.5.1.2</ecNumber>
    </alternativeName>
    <alternativeName>
        <fullName evidence="10">IGP synthase subunit HisH</fullName>
    </alternativeName>
    <alternativeName>
        <fullName evidence="10">ImGP synthase subunit HisH</fullName>
        <shortName evidence="10">IGPS subunit HisH</shortName>
    </alternativeName>
</protein>
<feature type="domain" description="Glutamine amidotransferase" evidence="11">
    <location>
        <begin position="5"/>
        <end position="297"/>
    </location>
</feature>
<dbReference type="EC" id="4.3.2.10" evidence="10"/>
<evidence type="ECO:0000256" key="3">
    <source>
        <dbReference type="ARBA" id="ARBA00022605"/>
    </source>
</evidence>
<accession>N2BNF7</accession>
<dbReference type="Pfam" id="PF00117">
    <property type="entry name" value="GATase"/>
    <property type="match status" value="1"/>
</dbReference>
<evidence type="ECO:0000256" key="2">
    <source>
        <dbReference type="ARBA" id="ARBA00011152"/>
    </source>
</evidence>
<evidence type="ECO:0000256" key="10">
    <source>
        <dbReference type="HAMAP-Rule" id="MF_00278"/>
    </source>
</evidence>
<dbReference type="EMBL" id="AQFW01000007">
    <property type="protein sequence ID" value="EMZ39993.1"/>
    <property type="molecule type" value="Genomic_DNA"/>
</dbReference>
<dbReference type="GO" id="GO:0000107">
    <property type="term" value="F:imidazoleglycerol-phosphate synthase activity"/>
    <property type="evidence" value="ECO:0007669"/>
    <property type="project" value="UniProtKB-UniRule"/>
</dbReference>
<keyword evidence="4 10" id="KW-0378">Hydrolase</keyword>
<gene>
    <name evidence="10" type="primary">hisH</name>
    <name evidence="12" type="ORF">C826_00819</name>
</gene>
<dbReference type="UniPathway" id="UPA00031">
    <property type="reaction ID" value="UER00010"/>
</dbReference>
<dbReference type="EC" id="3.5.1.2" evidence="10"/>
<evidence type="ECO:0000256" key="4">
    <source>
        <dbReference type="ARBA" id="ARBA00022801"/>
    </source>
</evidence>
<dbReference type="PANTHER" id="PTHR42701">
    <property type="entry name" value="IMIDAZOLE GLYCEROL PHOSPHATE SYNTHASE SUBUNIT HISH"/>
    <property type="match status" value="1"/>
</dbReference>
<dbReference type="PANTHER" id="PTHR42701:SF1">
    <property type="entry name" value="IMIDAZOLE GLYCEROL PHOSPHATE SYNTHASE SUBUNIT HISH"/>
    <property type="match status" value="1"/>
</dbReference>
<dbReference type="SUPFAM" id="SSF52317">
    <property type="entry name" value="Class I glutamine amidotransferase-like"/>
    <property type="match status" value="1"/>
</dbReference>
<comment type="catalytic activity">
    <reaction evidence="9 10">
        <text>L-glutamine + H2O = L-glutamate + NH4(+)</text>
        <dbReference type="Rhea" id="RHEA:15889"/>
        <dbReference type="ChEBI" id="CHEBI:15377"/>
        <dbReference type="ChEBI" id="CHEBI:28938"/>
        <dbReference type="ChEBI" id="CHEBI:29985"/>
        <dbReference type="ChEBI" id="CHEBI:58359"/>
        <dbReference type="EC" id="3.5.1.2"/>
    </reaction>
</comment>
<dbReference type="InterPro" id="IPR017926">
    <property type="entry name" value="GATASE"/>
</dbReference>
<comment type="catalytic activity">
    <reaction evidence="8 10">
        <text>5-[(5-phospho-1-deoxy-D-ribulos-1-ylimino)methylamino]-1-(5-phospho-beta-D-ribosyl)imidazole-4-carboxamide + L-glutamine = D-erythro-1-(imidazol-4-yl)glycerol 3-phosphate + 5-amino-1-(5-phospho-beta-D-ribosyl)imidazole-4-carboxamide + L-glutamate + H(+)</text>
        <dbReference type="Rhea" id="RHEA:24793"/>
        <dbReference type="ChEBI" id="CHEBI:15378"/>
        <dbReference type="ChEBI" id="CHEBI:29985"/>
        <dbReference type="ChEBI" id="CHEBI:58278"/>
        <dbReference type="ChEBI" id="CHEBI:58359"/>
        <dbReference type="ChEBI" id="CHEBI:58475"/>
        <dbReference type="ChEBI" id="CHEBI:58525"/>
        <dbReference type="EC" id="4.3.2.10"/>
    </reaction>
</comment>
<sequence>MQIGVVDYGVGNIANVMRCLEYVARTESIKRVSTHKDIQACDKIVLPGVGAFGSAMEHLSARDLDKSLCEYAKSGRYMLGICLGMQLLFEKSYEFGEYKGLGLVEGFVAPFGSKDSIEWHIKTNMGFNDIESKGLDSTKSYPTPNNHLIEIESRFYKVCTLAPCTHPNGRESRFDTRCTPSPAPTHLVENLESIYTNIQTLYTTNNNKAQNTHLKIPHIGWNKNFIKKPHNLCASMKDSFYLYFVHSYHVCCDTRFIIAACDYGISFPSIIGKENILGIQPHPERSHEMGFKLMRDFLQLR</sequence>
<keyword evidence="10" id="KW-0963">Cytoplasm</keyword>
<dbReference type="CDD" id="cd01748">
    <property type="entry name" value="GATase1_IGP_Synthase"/>
    <property type="match status" value="1"/>
</dbReference>
<comment type="subcellular location">
    <subcellularLocation>
        <location evidence="10">Cytoplasm</location>
    </subcellularLocation>
</comment>
<keyword evidence="7 10" id="KW-0456">Lyase</keyword>
<evidence type="ECO:0000256" key="7">
    <source>
        <dbReference type="ARBA" id="ARBA00023239"/>
    </source>
</evidence>
<dbReference type="Gene3D" id="3.40.50.880">
    <property type="match status" value="2"/>
</dbReference>
<dbReference type="PATRIC" id="fig|1235804.3.peg.914"/>
<keyword evidence="6 10" id="KW-0368">Histidine biosynthesis</keyword>
<dbReference type="HOGENOM" id="CLU_071837_2_2_7"/>
<evidence type="ECO:0000256" key="8">
    <source>
        <dbReference type="ARBA" id="ARBA00047838"/>
    </source>
</evidence>
<dbReference type="GO" id="GO:0004359">
    <property type="term" value="F:glutaminase activity"/>
    <property type="evidence" value="ECO:0007669"/>
    <property type="project" value="UniProtKB-EC"/>
</dbReference>
<evidence type="ECO:0000256" key="6">
    <source>
        <dbReference type="ARBA" id="ARBA00023102"/>
    </source>
</evidence>
<dbReference type="GO" id="GO:0000105">
    <property type="term" value="P:L-histidine biosynthetic process"/>
    <property type="evidence" value="ECO:0007669"/>
    <property type="project" value="UniProtKB-UniRule"/>
</dbReference>
<name>N2BNF7_9HELI</name>
<keyword evidence="5 10" id="KW-0315">Glutamine amidotransferase</keyword>
<dbReference type="InterPro" id="IPR029062">
    <property type="entry name" value="Class_I_gatase-like"/>
</dbReference>
<dbReference type="RefSeq" id="WP_004086324.1">
    <property type="nucleotide sequence ID" value="NZ_KB822514.1"/>
</dbReference>
<evidence type="ECO:0000259" key="11">
    <source>
        <dbReference type="Pfam" id="PF00117"/>
    </source>
</evidence>
<evidence type="ECO:0000256" key="5">
    <source>
        <dbReference type="ARBA" id="ARBA00022962"/>
    </source>
</evidence>
<evidence type="ECO:0000313" key="13">
    <source>
        <dbReference type="Proteomes" id="UP000012527"/>
    </source>
</evidence>
<feature type="active site" evidence="10">
    <location>
        <position position="284"/>
    </location>
</feature>
<comment type="caution">
    <text evidence="12">The sequence shown here is derived from an EMBL/GenBank/DDBJ whole genome shotgun (WGS) entry which is preliminary data.</text>
</comment>
<dbReference type="HAMAP" id="MF_00278">
    <property type="entry name" value="HisH"/>
    <property type="match status" value="1"/>
</dbReference>
<feature type="active site" description="Nucleophile" evidence="10">
    <location>
        <position position="82"/>
    </location>
</feature>
<evidence type="ECO:0000313" key="12">
    <source>
        <dbReference type="EMBL" id="EMZ39993.1"/>
    </source>
</evidence>
<keyword evidence="12" id="KW-0808">Transferase</keyword>
<comment type="subunit">
    <text evidence="2 10">Heterodimer of HisH and HisF.</text>
</comment>
<reference evidence="12 13" key="1">
    <citation type="submission" date="2013-02" db="EMBL/GenBank/DDBJ databases">
        <title>The Genome Sequence of Helicobacter bilis WiWa.</title>
        <authorList>
            <consortium name="The Broad Institute Genome Sequencing Platform"/>
            <person name="Ward D."/>
            <person name="Overstreet A.-M.C."/>
            <person name="Ramer-Tait A.E."/>
            <person name="Phillips G.J."/>
            <person name="Wannemuehler M.J."/>
            <person name="Walker B."/>
            <person name="Young S.K."/>
            <person name="Zeng Q."/>
            <person name="Gargeya S."/>
            <person name="Fitzgerald M."/>
            <person name="Haas B."/>
            <person name="Abouelleil A."/>
            <person name="Alvarado L."/>
            <person name="Arachchi H.M."/>
            <person name="Berlin A.M."/>
            <person name="Chapman S.B."/>
            <person name="Dewar J."/>
            <person name="Goldberg J."/>
            <person name="Griggs A."/>
            <person name="Gujja S."/>
            <person name="Hansen M."/>
            <person name="Howarth C."/>
            <person name="Imamovic A."/>
            <person name="Larimer J."/>
            <person name="McCowan C."/>
            <person name="Murphy C."/>
            <person name="Neiman D."/>
            <person name="Pearson M."/>
            <person name="Priest M."/>
            <person name="Roberts A."/>
            <person name="Saif S."/>
            <person name="Shea T."/>
            <person name="Sisk P."/>
            <person name="Sykes S."/>
            <person name="Wortman J."/>
            <person name="Nusbaum C."/>
            <person name="Birren B."/>
        </authorList>
    </citation>
    <scope>NUCLEOTIDE SEQUENCE [LARGE SCALE GENOMIC DNA]</scope>
    <source>
        <strain evidence="12 13">WiWa</strain>
    </source>
</reference>
<evidence type="ECO:0000256" key="9">
    <source>
        <dbReference type="ARBA" id="ARBA00049534"/>
    </source>
</evidence>
<comment type="pathway">
    <text evidence="1 10">Amino-acid biosynthesis; L-histidine biosynthesis; L-histidine from 5-phospho-alpha-D-ribose 1-diphosphate: step 5/9.</text>
</comment>
<comment type="function">
    <text evidence="10">IGPS catalyzes the conversion of PRFAR and glutamine to IGP, AICAR and glutamate. The HisH subunit catalyzes the hydrolysis of glutamine to glutamate and ammonia as part of the synthesis of IGP and AICAR. The resulting ammonia molecule is channeled to the active site of HisF.</text>
</comment>
<dbReference type="GeneID" id="60656387"/>
<dbReference type="GO" id="GO:0016829">
    <property type="term" value="F:lyase activity"/>
    <property type="evidence" value="ECO:0007669"/>
    <property type="project" value="UniProtKB-KW"/>
</dbReference>
<dbReference type="PROSITE" id="PS51273">
    <property type="entry name" value="GATASE_TYPE_1"/>
    <property type="match status" value="1"/>
</dbReference>
<evidence type="ECO:0000256" key="1">
    <source>
        <dbReference type="ARBA" id="ARBA00005091"/>
    </source>
</evidence>
<keyword evidence="3 10" id="KW-0028">Amino-acid biosynthesis</keyword>
<dbReference type="GO" id="GO:0005737">
    <property type="term" value="C:cytoplasm"/>
    <property type="evidence" value="ECO:0007669"/>
    <property type="project" value="UniProtKB-SubCell"/>
</dbReference>
<dbReference type="AlphaFoldDB" id="N2BNF7"/>
<dbReference type="InterPro" id="IPR010139">
    <property type="entry name" value="Imidazole-glycPsynth_HisH"/>
</dbReference>
<proteinExistence type="inferred from homology"/>
<dbReference type="Proteomes" id="UP000012527">
    <property type="component" value="Unassembled WGS sequence"/>
</dbReference>
<organism evidence="12 13">
    <name type="scientific">Helicobacter bilis WiWa</name>
    <dbReference type="NCBI Taxonomy" id="1235804"/>
    <lineage>
        <taxon>Bacteria</taxon>
        <taxon>Pseudomonadati</taxon>
        <taxon>Campylobacterota</taxon>
        <taxon>Epsilonproteobacteria</taxon>
        <taxon>Campylobacterales</taxon>
        <taxon>Helicobacteraceae</taxon>
        <taxon>Helicobacter</taxon>
    </lineage>
</organism>